<name>A0ACC2RHX4_9FUNG</name>
<comment type="caution">
    <text evidence="1">The sequence shown here is derived from an EMBL/GenBank/DDBJ whole genome shotgun (WGS) entry which is preliminary data.</text>
</comment>
<accession>A0ACC2RHX4</accession>
<organism evidence="1 2">
    <name type="scientific">Entomophthora muscae</name>
    <dbReference type="NCBI Taxonomy" id="34485"/>
    <lineage>
        <taxon>Eukaryota</taxon>
        <taxon>Fungi</taxon>
        <taxon>Fungi incertae sedis</taxon>
        <taxon>Zoopagomycota</taxon>
        <taxon>Entomophthoromycotina</taxon>
        <taxon>Entomophthoromycetes</taxon>
        <taxon>Entomophthorales</taxon>
        <taxon>Entomophthoraceae</taxon>
        <taxon>Entomophthora</taxon>
    </lineage>
</organism>
<keyword evidence="2" id="KW-1185">Reference proteome</keyword>
<reference evidence="1" key="1">
    <citation type="submission" date="2022-04" db="EMBL/GenBank/DDBJ databases">
        <title>Genome of the entomopathogenic fungus Entomophthora muscae.</title>
        <authorList>
            <person name="Elya C."/>
            <person name="Lovett B.R."/>
            <person name="Lee E."/>
            <person name="Macias A.M."/>
            <person name="Hajek A.E."/>
            <person name="De Bivort B.L."/>
            <person name="Kasson M.T."/>
            <person name="De Fine Licht H.H."/>
            <person name="Stajich J.E."/>
        </authorList>
    </citation>
    <scope>NUCLEOTIDE SEQUENCE</scope>
    <source>
        <strain evidence="1">Berkeley</strain>
    </source>
</reference>
<protein>
    <submittedName>
        <fullName evidence="1">Uncharacterized protein</fullName>
    </submittedName>
</protein>
<gene>
    <name evidence="1" type="ORF">DSO57_1022394</name>
</gene>
<sequence length="218" mass="24628">MVLLGVNDWLAAFERVTAKMGASRERGAIVFSKEYGCLARHALLDRGALACLNRVQILAASRRIPTKGAIRPIQSTTPLPYATLTEREDGLGRVSLGRLCCSSCWLPVNQGSYGSNWAGKRLKIMVLSSKLLCTPDMSQPILGKPKGWGFHKCFRREKLKYQLNSVTIEVPFEFKYKRVYMPFLIIWTRVIALSLMYAILVFLSILLFMDEVTYLSNK</sequence>
<evidence type="ECO:0000313" key="1">
    <source>
        <dbReference type="EMBL" id="KAJ9049619.1"/>
    </source>
</evidence>
<dbReference type="Proteomes" id="UP001165960">
    <property type="component" value="Unassembled WGS sequence"/>
</dbReference>
<dbReference type="EMBL" id="QTSX02007212">
    <property type="protein sequence ID" value="KAJ9049619.1"/>
    <property type="molecule type" value="Genomic_DNA"/>
</dbReference>
<proteinExistence type="predicted"/>
<evidence type="ECO:0000313" key="2">
    <source>
        <dbReference type="Proteomes" id="UP001165960"/>
    </source>
</evidence>